<feature type="domain" description="Enoyl reductase (ER)" evidence="2">
    <location>
        <begin position="22"/>
        <end position="333"/>
    </location>
</feature>
<gene>
    <name evidence="3" type="ORF">THASP1DRAFT_12699</name>
</gene>
<dbReference type="SUPFAM" id="SSF50129">
    <property type="entry name" value="GroES-like"/>
    <property type="match status" value="1"/>
</dbReference>
<dbReference type="STRING" id="78915.A0A4P9XW43"/>
<keyword evidence="4" id="KW-1185">Reference proteome</keyword>
<evidence type="ECO:0000313" key="3">
    <source>
        <dbReference type="EMBL" id="RKP10545.1"/>
    </source>
</evidence>
<accession>A0A4P9XW43</accession>
<evidence type="ECO:0000256" key="1">
    <source>
        <dbReference type="ARBA" id="ARBA00023002"/>
    </source>
</evidence>
<organism evidence="3 4">
    <name type="scientific">Thamnocephalis sphaerospora</name>
    <dbReference type="NCBI Taxonomy" id="78915"/>
    <lineage>
        <taxon>Eukaryota</taxon>
        <taxon>Fungi</taxon>
        <taxon>Fungi incertae sedis</taxon>
        <taxon>Zoopagomycota</taxon>
        <taxon>Zoopagomycotina</taxon>
        <taxon>Zoopagomycetes</taxon>
        <taxon>Zoopagales</taxon>
        <taxon>Sigmoideomycetaceae</taxon>
        <taxon>Thamnocephalis</taxon>
    </lineage>
</organism>
<proteinExistence type="predicted"/>
<protein>
    <recommendedName>
        <fullName evidence="2">Enoyl reductase (ER) domain-containing protein</fullName>
    </recommendedName>
</protein>
<sequence length="344" mass="36803">MAASTNTQVIFIKRPTAMPVPAETFRVAHAAVPQPKDGQVLVRSLYLSLDPAMRGWMNDTRSYIPPVAIGDVMRAQVIAEVVTSTVGKFKKGDIVTGSAGWQEYAAMDAKELKHIPLPPGLSIPEAFCLLNMTGMTAYFGMLAVGKPKPGETVVVSGAAGATGSLAAQIAKAQGCRVIGIAGGAEKCRYLTEALGLDAAVDYRSPTFKKDLAAVTPNYIDVFFDNVGGDVLDAVLVRLAKGARIPLCGAISQYNTRSPRGPANYLTLIAQRATMQGFIVFDYAPEFRKAAEDLIRWHKEGKVKVAVHIVDGLTQAPEALLMLFTGKNQGKLLVRVAEPSTQSRL</sequence>
<dbReference type="Gene3D" id="3.90.180.10">
    <property type="entry name" value="Medium-chain alcohol dehydrogenases, catalytic domain"/>
    <property type="match status" value="1"/>
</dbReference>
<dbReference type="Pfam" id="PF00107">
    <property type="entry name" value="ADH_zinc_N"/>
    <property type="match status" value="1"/>
</dbReference>
<reference evidence="4" key="1">
    <citation type="journal article" date="2018" name="Nat. Microbiol.">
        <title>Leveraging single-cell genomics to expand the fungal tree of life.</title>
        <authorList>
            <person name="Ahrendt S.R."/>
            <person name="Quandt C.A."/>
            <person name="Ciobanu D."/>
            <person name="Clum A."/>
            <person name="Salamov A."/>
            <person name="Andreopoulos B."/>
            <person name="Cheng J.F."/>
            <person name="Woyke T."/>
            <person name="Pelin A."/>
            <person name="Henrissat B."/>
            <person name="Reynolds N.K."/>
            <person name="Benny G.L."/>
            <person name="Smith M.E."/>
            <person name="James T.Y."/>
            <person name="Grigoriev I.V."/>
        </authorList>
    </citation>
    <scope>NUCLEOTIDE SEQUENCE [LARGE SCALE GENOMIC DNA]</scope>
    <source>
        <strain evidence="4">RSA 1356</strain>
    </source>
</reference>
<dbReference type="Gene3D" id="3.40.50.720">
    <property type="entry name" value="NAD(P)-binding Rossmann-like Domain"/>
    <property type="match status" value="1"/>
</dbReference>
<dbReference type="SUPFAM" id="SSF51735">
    <property type="entry name" value="NAD(P)-binding Rossmann-fold domains"/>
    <property type="match status" value="1"/>
</dbReference>
<dbReference type="InterPro" id="IPR036291">
    <property type="entry name" value="NAD(P)-bd_dom_sf"/>
</dbReference>
<keyword evidence="1" id="KW-0560">Oxidoreductase</keyword>
<dbReference type="PANTHER" id="PTHR43205:SF42">
    <property type="entry name" value="ALCOHOL DEHYDROGENASE, ZINC-CONTAINING (AFU_ORTHOLOGUE AFUA_7G04530)"/>
    <property type="match status" value="1"/>
</dbReference>
<evidence type="ECO:0000259" key="2">
    <source>
        <dbReference type="SMART" id="SM00829"/>
    </source>
</evidence>
<dbReference type="GO" id="GO:0016628">
    <property type="term" value="F:oxidoreductase activity, acting on the CH-CH group of donors, NAD or NADP as acceptor"/>
    <property type="evidence" value="ECO:0007669"/>
    <property type="project" value="InterPro"/>
</dbReference>
<dbReference type="InterPro" id="IPR013149">
    <property type="entry name" value="ADH-like_C"/>
</dbReference>
<dbReference type="InterPro" id="IPR020843">
    <property type="entry name" value="ER"/>
</dbReference>
<dbReference type="InterPro" id="IPR041694">
    <property type="entry name" value="ADH_N_2"/>
</dbReference>
<dbReference type="Proteomes" id="UP000271241">
    <property type="component" value="Unassembled WGS sequence"/>
</dbReference>
<dbReference type="AlphaFoldDB" id="A0A4P9XW43"/>
<dbReference type="PANTHER" id="PTHR43205">
    <property type="entry name" value="PROSTAGLANDIN REDUCTASE"/>
    <property type="match status" value="1"/>
</dbReference>
<dbReference type="SMART" id="SM00829">
    <property type="entry name" value="PKS_ER"/>
    <property type="match status" value="1"/>
</dbReference>
<dbReference type="CDD" id="cd05288">
    <property type="entry name" value="PGDH"/>
    <property type="match status" value="1"/>
</dbReference>
<dbReference type="InterPro" id="IPR011032">
    <property type="entry name" value="GroES-like_sf"/>
</dbReference>
<name>A0A4P9XW43_9FUNG</name>
<dbReference type="FunFam" id="3.40.50.720:FF:000121">
    <property type="entry name" value="Prostaglandin reductase 2"/>
    <property type="match status" value="1"/>
</dbReference>
<dbReference type="Pfam" id="PF16884">
    <property type="entry name" value="ADH_N_2"/>
    <property type="match status" value="1"/>
</dbReference>
<dbReference type="OrthoDB" id="809632at2759"/>
<dbReference type="InterPro" id="IPR045010">
    <property type="entry name" value="MDR_fam"/>
</dbReference>
<evidence type="ECO:0000313" key="4">
    <source>
        <dbReference type="Proteomes" id="UP000271241"/>
    </source>
</evidence>
<dbReference type="EMBL" id="KZ992448">
    <property type="protein sequence ID" value="RKP10545.1"/>
    <property type="molecule type" value="Genomic_DNA"/>
</dbReference>